<comment type="caution">
    <text evidence="2">The sequence shown here is derived from an EMBL/GenBank/DDBJ whole genome shotgun (WGS) entry which is preliminary data.</text>
</comment>
<accession>A0ABT6B495</accession>
<name>A0ABT6B495_9BURK</name>
<dbReference type="Proteomes" id="UP001216674">
    <property type="component" value="Unassembled WGS sequence"/>
</dbReference>
<dbReference type="RefSeq" id="WP_017228989.1">
    <property type="nucleotide sequence ID" value="NZ_JARJLM010000627.1"/>
</dbReference>
<sequence>MKYPLLAALLAAVPALGIAAPLNTVLACGESAHRFIAALQQEHLIETSPMRVEDNSVNAFWPTPDSGMTVLGRSVFAVFGFQPHDALFKAGKGTPLDKPLYGVAVVGGTEAIAKTLAASGSKARAQHAAPFVTAIICD</sequence>
<dbReference type="EMBL" id="JARJLM010000627">
    <property type="protein sequence ID" value="MDF3838781.1"/>
    <property type="molecule type" value="Genomic_DNA"/>
</dbReference>
<evidence type="ECO:0000313" key="2">
    <source>
        <dbReference type="EMBL" id="MDF3838781.1"/>
    </source>
</evidence>
<keyword evidence="1" id="KW-0732">Signal</keyword>
<protein>
    <submittedName>
        <fullName evidence="2">Uncharacterized protein</fullName>
    </submittedName>
</protein>
<organism evidence="2 3">
    <name type="scientific">Cupriavidus basilensis</name>
    <dbReference type="NCBI Taxonomy" id="68895"/>
    <lineage>
        <taxon>Bacteria</taxon>
        <taxon>Pseudomonadati</taxon>
        <taxon>Pseudomonadota</taxon>
        <taxon>Betaproteobacteria</taxon>
        <taxon>Burkholderiales</taxon>
        <taxon>Burkholderiaceae</taxon>
        <taxon>Cupriavidus</taxon>
    </lineage>
</organism>
<feature type="chain" id="PRO_5046390309" evidence="1">
    <location>
        <begin position="20"/>
        <end position="138"/>
    </location>
</feature>
<evidence type="ECO:0000313" key="3">
    <source>
        <dbReference type="Proteomes" id="UP001216674"/>
    </source>
</evidence>
<gene>
    <name evidence="2" type="ORF">P3W85_38480</name>
</gene>
<evidence type="ECO:0000256" key="1">
    <source>
        <dbReference type="SAM" id="SignalP"/>
    </source>
</evidence>
<dbReference type="PROSITE" id="PS51257">
    <property type="entry name" value="PROKAR_LIPOPROTEIN"/>
    <property type="match status" value="1"/>
</dbReference>
<feature type="signal peptide" evidence="1">
    <location>
        <begin position="1"/>
        <end position="19"/>
    </location>
</feature>
<reference evidence="2 3" key="1">
    <citation type="submission" date="2023-03" db="EMBL/GenBank/DDBJ databases">
        <title>Draft assemblies of triclosan tolerant bacteria isolated from returned activated sludge.</title>
        <authorList>
            <person name="Van Hamelsveld S."/>
        </authorList>
    </citation>
    <scope>NUCLEOTIDE SEQUENCE [LARGE SCALE GENOMIC DNA]</scope>
    <source>
        <strain evidence="2 3">GW210010_S58</strain>
    </source>
</reference>
<proteinExistence type="predicted"/>
<keyword evidence="3" id="KW-1185">Reference proteome</keyword>